<protein>
    <recommendedName>
        <fullName evidence="9">Kinesin motor domain-containing protein</fullName>
    </recommendedName>
</protein>
<dbReference type="SUPFAM" id="SSF52540">
    <property type="entry name" value="P-loop containing nucleoside triphosphate hydrolases"/>
    <property type="match status" value="1"/>
</dbReference>
<dbReference type="GO" id="GO:0005874">
    <property type="term" value="C:microtubule"/>
    <property type="evidence" value="ECO:0007669"/>
    <property type="project" value="UniProtKB-KW"/>
</dbReference>
<dbReference type="InterPro" id="IPR027640">
    <property type="entry name" value="Kinesin-like_fam"/>
</dbReference>
<dbReference type="PANTHER" id="PTHR47971">
    <property type="entry name" value="KINESIN-RELATED PROTEIN 6"/>
    <property type="match status" value="1"/>
</dbReference>
<keyword evidence="7" id="KW-0206">Cytoskeleton</keyword>
<evidence type="ECO:0000256" key="5">
    <source>
        <dbReference type="ARBA" id="ARBA00022840"/>
    </source>
</evidence>
<feature type="domain" description="Kinesin motor" evidence="9">
    <location>
        <begin position="107"/>
        <end position="149"/>
    </location>
</feature>
<reference evidence="10 11" key="1">
    <citation type="submission" date="2018-11" db="EMBL/GenBank/DDBJ databases">
        <authorList>
            <consortium name="Pathogen Informatics"/>
        </authorList>
    </citation>
    <scope>NUCLEOTIDE SEQUENCE [LARGE SCALE GENOMIC DNA]</scope>
</reference>
<dbReference type="GO" id="GO:0007019">
    <property type="term" value="P:microtubule depolymerization"/>
    <property type="evidence" value="ECO:0007669"/>
    <property type="project" value="TreeGrafter"/>
</dbReference>
<evidence type="ECO:0000256" key="4">
    <source>
        <dbReference type="ARBA" id="ARBA00022741"/>
    </source>
</evidence>
<name>A0A3P7M0W1_DIBLA</name>
<keyword evidence="4 8" id="KW-0547">Nucleotide-binding</keyword>
<evidence type="ECO:0000313" key="10">
    <source>
        <dbReference type="EMBL" id="VDN15988.1"/>
    </source>
</evidence>
<dbReference type="GO" id="GO:0008017">
    <property type="term" value="F:microtubule binding"/>
    <property type="evidence" value="ECO:0007669"/>
    <property type="project" value="InterPro"/>
</dbReference>
<evidence type="ECO:0000259" key="9">
    <source>
        <dbReference type="PROSITE" id="PS50067"/>
    </source>
</evidence>
<feature type="binding site" evidence="8">
    <location>
        <begin position="131"/>
        <end position="138"/>
    </location>
    <ligand>
        <name>ATP</name>
        <dbReference type="ChEBI" id="CHEBI:30616"/>
    </ligand>
</feature>
<dbReference type="AlphaFoldDB" id="A0A3P7M0W1"/>
<evidence type="ECO:0000256" key="7">
    <source>
        <dbReference type="ARBA" id="ARBA00023212"/>
    </source>
</evidence>
<evidence type="ECO:0000256" key="8">
    <source>
        <dbReference type="PROSITE-ProRule" id="PRU00283"/>
    </source>
</evidence>
<dbReference type="GO" id="GO:0005524">
    <property type="term" value="F:ATP binding"/>
    <property type="evidence" value="ECO:0007669"/>
    <property type="project" value="UniProtKB-UniRule"/>
</dbReference>
<organism evidence="10 11">
    <name type="scientific">Dibothriocephalus latus</name>
    <name type="common">Fish tapeworm</name>
    <name type="synonym">Diphyllobothrium latum</name>
    <dbReference type="NCBI Taxonomy" id="60516"/>
    <lineage>
        <taxon>Eukaryota</taxon>
        <taxon>Metazoa</taxon>
        <taxon>Spiralia</taxon>
        <taxon>Lophotrochozoa</taxon>
        <taxon>Platyhelminthes</taxon>
        <taxon>Cestoda</taxon>
        <taxon>Eucestoda</taxon>
        <taxon>Diphyllobothriidea</taxon>
        <taxon>Diphyllobothriidae</taxon>
        <taxon>Dibothriocephalus</taxon>
    </lineage>
</organism>
<evidence type="ECO:0000313" key="11">
    <source>
        <dbReference type="Proteomes" id="UP000281553"/>
    </source>
</evidence>
<sequence length="149" mass="16998">MFIYKEDKLVRIPIKLDVDRKEERPIQNASLGAYYYYYPTFQKYVVSAGSGARKYPNSSKDKRIVSMRKQVMEDLDMDLKKLFENCDWVKVTDSEGGDEVLLVFLKVYDKTAAPLLRSIFQGAMATCFAYGQTGSGKTYTMSGPPDQQV</sequence>
<evidence type="ECO:0000256" key="3">
    <source>
        <dbReference type="ARBA" id="ARBA00022701"/>
    </source>
</evidence>
<keyword evidence="3" id="KW-0493">Microtubule</keyword>
<proteinExistence type="inferred from homology"/>
<dbReference type="PANTHER" id="PTHR47971:SF8">
    <property type="entry name" value="KINESIN-LIKE PROTEIN"/>
    <property type="match status" value="1"/>
</dbReference>
<dbReference type="Pfam" id="PF00225">
    <property type="entry name" value="Kinesin"/>
    <property type="match status" value="1"/>
</dbReference>
<dbReference type="Proteomes" id="UP000281553">
    <property type="component" value="Unassembled WGS sequence"/>
</dbReference>
<dbReference type="GO" id="GO:0007018">
    <property type="term" value="P:microtubule-based movement"/>
    <property type="evidence" value="ECO:0007669"/>
    <property type="project" value="InterPro"/>
</dbReference>
<dbReference type="InterPro" id="IPR001752">
    <property type="entry name" value="Kinesin_motor_dom"/>
</dbReference>
<dbReference type="Gene3D" id="3.40.850.10">
    <property type="entry name" value="Kinesin motor domain"/>
    <property type="match status" value="1"/>
</dbReference>
<dbReference type="OrthoDB" id="3176171at2759"/>
<keyword evidence="6 8" id="KW-0505">Motor protein</keyword>
<gene>
    <name evidence="10" type="ORF">DILT_LOCUS11819</name>
</gene>
<comment type="similarity">
    <text evidence="8">Belongs to the TRAFAC class myosin-kinesin ATPase superfamily. Kinesin family.</text>
</comment>
<evidence type="ECO:0000256" key="6">
    <source>
        <dbReference type="ARBA" id="ARBA00023175"/>
    </source>
</evidence>
<dbReference type="InterPro" id="IPR036961">
    <property type="entry name" value="Kinesin_motor_dom_sf"/>
</dbReference>
<dbReference type="GO" id="GO:0003777">
    <property type="term" value="F:microtubule motor activity"/>
    <property type="evidence" value="ECO:0007669"/>
    <property type="project" value="InterPro"/>
</dbReference>
<comment type="subcellular location">
    <subcellularLocation>
        <location evidence="1">Cytoplasm</location>
        <location evidence="1">Cytoskeleton</location>
    </subcellularLocation>
</comment>
<keyword evidence="2" id="KW-0963">Cytoplasm</keyword>
<evidence type="ECO:0000256" key="2">
    <source>
        <dbReference type="ARBA" id="ARBA00022490"/>
    </source>
</evidence>
<dbReference type="InterPro" id="IPR027417">
    <property type="entry name" value="P-loop_NTPase"/>
</dbReference>
<accession>A0A3P7M0W1</accession>
<feature type="non-terminal residue" evidence="10">
    <location>
        <position position="149"/>
    </location>
</feature>
<dbReference type="PROSITE" id="PS50067">
    <property type="entry name" value="KINESIN_MOTOR_2"/>
    <property type="match status" value="1"/>
</dbReference>
<keyword evidence="11" id="KW-1185">Reference proteome</keyword>
<keyword evidence="5 8" id="KW-0067">ATP-binding</keyword>
<evidence type="ECO:0000256" key="1">
    <source>
        <dbReference type="ARBA" id="ARBA00004245"/>
    </source>
</evidence>
<dbReference type="EMBL" id="UYRU01064303">
    <property type="protein sequence ID" value="VDN15988.1"/>
    <property type="molecule type" value="Genomic_DNA"/>
</dbReference>